<dbReference type="OrthoDB" id="9776369at2"/>
<dbReference type="PANTHER" id="PTHR43820">
    <property type="entry name" value="HIGH-AFFINITY BRANCHED-CHAIN AMINO ACID TRANSPORT ATP-BINDING PROTEIN LIVF"/>
    <property type="match status" value="1"/>
</dbReference>
<evidence type="ECO:0000256" key="6">
    <source>
        <dbReference type="ARBA" id="ARBA00022970"/>
    </source>
</evidence>
<evidence type="ECO:0000256" key="4">
    <source>
        <dbReference type="ARBA" id="ARBA00022741"/>
    </source>
</evidence>
<dbReference type="InterPro" id="IPR017871">
    <property type="entry name" value="ABC_transporter-like_CS"/>
</dbReference>
<dbReference type="SUPFAM" id="SSF52540">
    <property type="entry name" value="P-loop containing nucleoside triphosphate hydrolases"/>
    <property type="match status" value="1"/>
</dbReference>
<dbReference type="PROSITE" id="PS50893">
    <property type="entry name" value="ABC_TRANSPORTER_2"/>
    <property type="match status" value="1"/>
</dbReference>
<comment type="similarity">
    <text evidence="1">Belongs to the ABC transporter superfamily.</text>
</comment>
<accession>A0A225MAN5</accession>
<feature type="compositionally biased region" description="Low complexity" evidence="7">
    <location>
        <begin position="18"/>
        <end position="28"/>
    </location>
</feature>
<sequence>MSAPTQSPETRTSSVGQNGAPRPAGNASAAAALEVRGLTVHYGHIEAVRGIDLTLEPGGITALVGANGAGKSTTLLALSGLLPKLAGSVIFNGEDITRLAPHQIVARGIVQVPEGRAILTTMTVRENLELGAYRLGGSAASKDFDYVFALFPRLKERLDGVAGNLSGGEQQMLAIGRALMAKPRLLLLDEPSMGLAPIVVQEIFRALRSINADGLTLFLVEQNVRQALKIAQRGYVLENGSLALSGSGKELLNHPRVLQAYLGV</sequence>
<dbReference type="CDD" id="cd03224">
    <property type="entry name" value="ABC_TM1139_LivF_branched"/>
    <property type="match status" value="1"/>
</dbReference>
<organism evidence="9 10">
    <name type="scientific">Candidimonas nitroreducens</name>
    <dbReference type="NCBI Taxonomy" id="683354"/>
    <lineage>
        <taxon>Bacteria</taxon>
        <taxon>Pseudomonadati</taxon>
        <taxon>Pseudomonadota</taxon>
        <taxon>Betaproteobacteria</taxon>
        <taxon>Burkholderiales</taxon>
        <taxon>Alcaligenaceae</taxon>
        <taxon>Candidimonas</taxon>
    </lineage>
</organism>
<evidence type="ECO:0000256" key="5">
    <source>
        <dbReference type="ARBA" id="ARBA00022840"/>
    </source>
</evidence>
<dbReference type="InterPro" id="IPR052156">
    <property type="entry name" value="BCAA_Transport_ATP-bd_LivF"/>
</dbReference>
<feature type="compositionally biased region" description="Polar residues" evidence="7">
    <location>
        <begin position="1"/>
        <end position="17"/>
    </location>
</feature>
<keyword evidence="5 9" id="KW-0067">ATP-binding</keyword>
<keyword evidence="3" id="KW-0472">Membrane</keyword>
<dbReference type="RefSeq" id="WP_088604176.1">
    <property type="nucleotide sequence ID" value="NZ_NJIH01000008.1"/>
</dbReference>
<proteinExistence type="inferred from homology"/>
<keyword evidence="10" id="KW-1185">Reference proteome</keyword>
<dbReference type="Pfam" id="PF00005">
    <property type="entry name" value="ABC_tran"/>
    <property type="match status" value="1"/>
</dbReference>
<dbReference type="GO" id="GO:0005524">
    <property type="term" value="F:ATP binding"/>
    <property type="evidence" value="ECO:0007669"/>
    <property type="project" value="UniProtKB-KW"/>
</dbReference>
<dbReference type="AlphaFoldDB" id="A0A225MAN5"/>
<evidence type="ECO:0000313" key="10">
    <source>
        <dbReference type="Proteomes" id="UP000214603"/>
    </source>
</evidence>
<evidence type="ECO:0000256" key="7">
    <source>
        <dbReference type="SAM" id="MobiDB-lite"/>
    </source>
</evidence>
<evidence type="ECO:0000256" key="3">
    <source>
        <dbReference type="ARBA" id="ARBA00022475"/>
    </source>
</evidence>
<comment type="caution">
    <text evidence="9">The sequence shown here is derived from an EMBL/GenBank/DDBJ whole genome shotgun (WGS) entry which is preliminary data.</text>
</comment>
<evidence type="ECO:0000259" key="8">
    <source>
        <dbReference type="PROSITE" id="PS50893"/>
    </source>
</evidence>
<evidence type="ECO:0000256" key="2">
    <source>
        <dbReference type="ARBA" id="ARBA00022448"/>
    </source>
</evidence>
<protein>
    <submittedName>
        <fullName evidence="9">ABC transporter ATP-binding protein</fullName>
    </submittedName>
</protein>
<evidence type="ECO:0000313" key="9">
    <source>
        <dbReference type="EMBL" id="OWT58266.1"/>
    </source>
</evidence>
<dbReference type="Gene3D" id="3.40.50.300">
    <property type="entry name" value="P-loop containing nucleotide triphosphate hydrolases"/>
    <property type="match status" value="1"/>
</dbReference>
<dbReference type="SMART" id="SM00382">
    <property type="entry name" value="AAA"/>
    <property type="match status" value="1"/>
</dbReference>
<keyword evidence="2" id="KW-0813">Transport</keyword>
<dbReference type="PROSITE" id="PS00211">
    <property type="entry name" value="ABC_TRANSPORTER_1"/>
    <property type="match status" value="1"/>
</dbReference>
<dbReference type="EMBL" id="NJIH01000008">
    <property type="protein sequence ID" value="OWT58266.1"/>
    <property type="molecule type" value="Genomic_DNA"/>
</dbReference>
<gene>
    <name evidence="9" type="ORF">CEY11_14835</name>
</gene>
<evidence type="ECO:0000256" key="1">
    <source>
        <dbReference type="ARBA" id="ARBA00005417"/>
    </source>
</evidence>
<name>A0A225MAN5_9BURK</name>
<dbReference type="Proteomes" id="UP000214603">
    <property type="component" value="Unassembled WGS sequence"/>
</dbReference>
<keyword evidence="6" id="KW-0029">Amino-acid transport</keyword>
<keyword evidence="3" id="KW-1003">Cell membrane</keyword>
<dbReference type="InterPro" id="IPR003593">
    <property type="entry name" value="AAA+_ATPase"/>
</dbReference>
<dbReference type="InterPro" id="IPR027417">
    <property type="entry name" value="P-loop_NTPase"/>
</dbReference>
<dbReference type="GO" id="GO:0015807">
    <property type="term" value="P:L-amino acid transport"/>
    <property type="evidence" value="ECO:0007669"/>
    <property type="project" value="TreeGrafter"/>
</dbReference>
<feature type="region of interest" description="Disordered" evidence="7">
    <location>
        <begin position="1"/>
        <end position="28"/>
    </location>
</feature>
<dbReference type="InterPro" id="IPR003439">
    <property type="entry name" value="ABC_transporter-like_ATP-bd"/>
</dbReference>
<dbReference type="GO" id="GO:0016887">
    <property type="term" value="F:ATP hydrolysis activity"/>
    <property type="evidence" value="ECO:0007669"/>
    <property type="project" value="InterPro"/>
</dbReference>
<dbReference type="GO" id="GO:0015658">
    <property type="term" value="F:branched-chain amino acid transmembrane transporter activity"/>
    <property type="evidence" value="ECO:0007669"/>
    <property type="project" value="TreeGrafter"/>
</dbReference>
<reference evidence="10" key="1">
    <citation type="submission" date="2017-06" db="EMBL/GenBank/DDBJ databases">
        <title>Herbaspirillum phytohormonus sp. nov., isolated from the root nodule of Robinia pseudoacacia in lead-zinc mine.</title>
        <authorList>
            <person name="Fan M."/>
            <person name="Lin Y."/>
        </authorList>
    </citation>
    <scope>NUCLEOTIDE SEQUENCE [LARGE SCALE GENOMIC DNA]</scope>
    <source>
        <strain evidence="10">SC-089</strain>
    </source>
</reference>
<feature type="domain" description="ABC transporter" evidence="8">
    <location>
        <begin position="33"/>
        <end position="264"/>
    </location>
</feature>
<dbReference type="PANTHER" id="PTHR43820:SF4">
    <property type="entry name" value="HIGH-AFFINITY BRANCHED-CHAIN AMINO ACID TRANSPORT ATP-BINDING PROTEIN LIVF"/>
    <property type="match status" value="1"/>
</dbReference>
<keyword evidence="4" id="KW-0547">Nucleotide-binding</keyword>